<protein>
    <submittedName>
        <fullName evidence="1">Uncharacterized protein</fullName>
    </submittedName>
</protein>
<sequence>MEGREGERQASIVFPGRQSGVVSVYIVPLCGCVCLCVRQCGSVWLCVAVCGSVYLGDGQSHAVSPRVSLCSLHRYLSCPHSSPAIFSQPYWESQRLVCLGEAKGFLRSLLDDCECSSPKELS</sequence>
<dbReference type="Proteomes" id="UP000324222">
    <property type="component" value="Unassembled WGS sequence"/>
</dbReference>
<name>A0A5B7F4S0_PORTR</name>
<keyword evidence="2" id="KW-1185">Reference proteome</keyword>
<gene>
    <name evidence="1" type="ORF">E2C01_033683</name>
</gene>
<dbReference type="AlphaFoldDB" id="A0A5B7F4S0"/>
<accession>A0A5B7F4S0</accession>
<evidence type="ECO:0000313" key="2">
    <source>
        <dbReference type="Proteomes" id="UP000324222"/>
    </source>
</evidence>
<comment type="caution">
    <text evidence="1">The sequence shown here is derived from an EMBL/GenBank/DDBJ whole genome shotgun (WGS) entry which is preliminary data.</text>
</comment>
<reference evidence="1 2" key="1">
    <citation type="submission" date="2019-05" db="EMBL/GenBank/DDBJ databases">
        <title>Another draft genome of Portunus trituberculatus and its Hox gene families provides insights of decapod evolution.</title>
        <authorList>
            <person name="Jeong J.-H."/>
            <person name="Song I."/>
            <person name="Kim S."/>
            <person name="Choi T."/>
            <person name="Kim D."/>
            <person name="Ryu S."/>
            <person name="Kim W."/>
        </authorList>
    </citation>
    <scope>NUCLEOTIDE SEQUENCE [LARGE SCALE GENOMIC DNA]</scope>
    <source>
        <tissue evidence="1">Muscle</tissue>
    </source>
</reference>
<proteinExistence type="predicted"/>
<organism evidence="1 2">
    <name type="scientific">Portunus trituberculatus</name>
    <name type="common">Swimming crab</name>
    <name type="synonym">Neptunus trituberculatus</name>
    <dbReference type="NCBI Taxonomy" id="210409"/>
    <lineage>
        <taxon>Eukaryota</taxon>
        <taxon>Metazoa</taxon>
        <taxon>Ecdysozoa</taxon>
        <taxon>Arthropoda</taxon>
        <taxon>Crustacea</taxon>
        <taxon>Multicrustacea</taxon>
        <taxon>Malacostraca</taxon>
        <taxon>Eumalacostraca</taxon>
        <taxon>Eucarida</taxon>
        <taxon>Decapoda</taxon>
        <taxon>Pleocyemata</taxon>
        <taxon>Brachyura</taxon>
        <taxon>Eubrachyura</taxon>
        <taxon>Portunoidea</taxon>
        <taxon>Portunidae</taxon>
        <taxon>Portuninae</taxon>
        <taxon>Portunus</taxon>
    </lineage>
</organism>
<dbReference type="EMBL" id="VSRR010004591">
    <property type="protein sequence ID" value="MPC40128.1"/>
    <property type="molecule type" value="Genomic_DNA"/>
</dbReference>
<evidence type="ECO:0000313" key="1">
    <source>
        <dbReference type="EMBL" id="MPC40128.1"/>
    </source>
</evidence>